<reference evidence="2" key="1">
    <citation type="journal article" date="2017" name="Genome Biol. Evol.">
        <title>Comparative Genomics of Rhodococcus equi Virulence Plasmids Indicates Host-Driven Evolution of the vap Pathogenicity Island.</title>
        <authorList>
            <person name="MacArthur I."/>
            <person name="Anastasi E."/>
            <person name="Alvarez S."/>
            <person name="Scortti M."/>
            <person name="Vazquez-Boland J.A."/>
        </authorList>
    </citation>
    <scope>NUCLEOTIDE SEQUENCE</scope>
    <source>
        <strain evidence="2">PAM1572</strain>
        <plasmid evidence="2">pVAPN1572</plasmid>
    </source>
</reference>
<name>A0A1Z1UXF7_RHOHA</name>
<keyword evidence="2" id="KW-0614">Plasmid</keyword>
<protein>
    <submittedName>
        <fullName evidence="2">Uncharacterized protein</fullName>
    </submittedName>
</protein>
<dbReference type="AlphaFoldDB" id="A0A1Z1UXF7"/>
<sequence>MAGQRLSASSPPAPSRSCRSPRPPASGGGANFGSRGDSRPPSRLVGIGRGRSALRRTKRVRDQRIGYVPGRVAVQDSSFRARCGSRWRVDMSLPLMDNSAGGAVNIALSVVGALIFSRLRGPPEIARHRRHEPVRHLLQLHVAVVRGLGRPHPGRAQHVRSPHRGRDTAAFMDCGRGRAGFRRTLRGIRHRGPVVPLGPVP</sequence>
<evidence type="ECO:0000256" key="1">
    <source>
        <dbReference type="SAM" id="MobiDB-lite"/>
    </source>
</evidence>
<feature type="region of interest" description="Disordered" evidence="1">
    <location>
        <begin position="1"/>
        <end position="48"/>
    </location>
</feature>
<accession>A0A1Z1UXF7</accession>
<geneLocation type="plasmid" evidence="2">
    <name>pVAPN1572</name>
</geneLocation>
<feature type="compositionally biased region" description="Low complexity" evidence="1">
    <location>
        <begin position="7"/>
        <end position="20"/>
    </location>
</feature>
<organism evidence="2">
    <name type="scientific">Rhodococcus hoagii</name>
    <name type="common">Corynebacterium equii</name>
    <dbReference type="NCBI Taxonomy" id="43767"/>
    <lineage>
        <taxon>Bacteria</taxon>
        <taxon>Bacillati</taxon>
        <taxon>Actinomycetota</taxon>
        <taxon>Actinomycetes</taxon>
        <taxon>Mycobacteriales</taxon>
        <taxon>Nocardiaceae</taxon>
        <taxon>Prescottella</taxon>
    </lineage>
</organism>
<dbReference type="EMBL" id="KX443401">
    <property type="protein sequence ID" value="ARX60134.1"/>
    <property type="molecule type" value="Genomic_DNA"/>
</dbReference>
<proteinExistence type="predicted"/>
<evidence type="ECO:0000313" key="2">
    <source>
        <dbReference type="EMBL" id="ARX60134.1"/>
    </source>
</evidence>